<comment type="caution">
    <text evidence="1">The sequence shown here is derived from an EMBL/GenBank/DDBJ whole genome shotgun (WGS) entry which is preliminary data.</text>
</comment>
<evidence type="ECO:0000313" key="2">
    <source>
        <dbReference type="Proteomes" id="UP001589654"/>
    </source>
</evidence>
<sequence length="363" mass="41565">MEFHLKVWCKEVVDKMMNSQKWKFGKEQTKMKGKCNNIGLFLLLLFLTLLPFNLLGQACCSGGVPLGGTLGLGTAEDKSLQFLLTYDRNVLKDLMDFRILLDDNSRSRFTTSTLLEINYGISERFAITGVFPYVRQERRIKGFQGKEDITLTEGWGDMILLLKYNLLDPNKPANSQWIVGIGPKIPTGETNFKNNQGLTLVADMQPGSGSWDTFFWIFFQKSKFIVPSLSLMKVITYRKSGKNKNYNGSQVYQFGDEFMFNLGLNYNFLIHWPTDIFVFGRYRSQTVDLIDENVFPGSGGKWGYLIPGLNISFHPNIALRASVDLPVYRNLKGTQLTTTYKYNISLFYQFSWNDAGKNKFKLE</sequence>
<dbReference type="Proteomes" id="UP001589654">
    <property type="component" value="Unassembled WGS sequence"/>
</dbReference>
<proteinExistence type="predicted"/>
<protein>
    <recommendedName>
        <fullName evidence="3">Transporter</fullName>
    </recommendedName>
</protein>
<evidence type="ECO:0000313" key="1">
    <source>
        <dbReference type="EMBL" id="MFB9210882.1"/>
    </source>
</evidence>
<gene>
    <name evidence="1" type="ORF">ACFFUR_03625</name>
</gene>
<reference evidence="1 2" key="1">
    <citation type="submission" date="2024-09" db="EMBL/GenBank/DDBJ databases">
        <authorList>
            <person name="Sun Q."/>
            <person name="Mori K."/>
        </authorList>
    </citation>
    <scope>NUCLEOTIDE SEQUENCE [LARGE SCALE GENOMIC DNA]</scope>
    <source>
        <strain evidence="1 2">CECT 7682</strain>
    </source>
</reference>
<evidence type="ECO:0008006" key="3">
    <source>
        <dbReference type="Google" id="ProtNLM"/>
    </source>
</evidence>
<dbReference type="RefSeq" id="WP_290247428.1">
    <property type="nucleotide sequence ID" value="NZ_JAUFQT010000001.1"/>
</dbReference>
<accession>A0ABV5J261</accession>
<keyword evidence="2" id="KW-1185">Reference proteome</keyword>
<name>A0ABV5J261_9BACT</name>
<dbReference type="EMBL" id="JBHMEW010000011">
    <property type="protein sequence ID" value="MFB9210882.1"/>
    <property type="molecule type" value="Genomic_DNA"/>
</dbReference>
<organism evidence="1 2">
    <name type="scientific">Echinicola jeungdonensis</name>
    <dbReference type="NCBI Taxonomy" id="709343"/>
    <lineage>
        <taxon>Bacteria</taxon>
        <taxon>Pseudomonadati</taxon>
        <taxon>Bacteroidota</taxon>
        <taxon>Cytophagia</taxon>
        <taxon>Cytophagales</taxon>
        <taxon>Cyclobacteriaceae</taxon>
        <taxon>Echinicola</taxon>
    </lineage>
</organism>